<protein>
    <submittedName>
        <fullName evidence="2">LPXTG-motif cell wall anchor domain</fullName>
    </submittedName>
</protein>
<gene>
    <name evidence="2" type="ORF">CPter291_2421</name>
</gene>
<organism evidence="2 3">
    <name type="scientific">Collimonas pratensis</name>
    <dbReference type="NCBI Taxonomy" id="279113"/>
    <lineage>
        <taxon>Bacteria</taxon>
        <taxon>Pseudomonadati</taxon>
        <taxon>Pseudomonadota</taxon>
        <taxon>Betaproteobacteria</taxon>
        <taxon>Burkholderiales</taxon>
        <taxon>Oxalobacteraceae</taxon>
        <taxon>Collimonas</taxon>
    </lineage>
</organism>
<dbReference type="InterPro" id="IPR051918">
    <property type="entry name" value="STPP_CPPED1"/>
</dbReference>
<name>A0ABM5Z6Q9_9BURK</name>
<dbReference type="EMBL" id="CP013236">
    <property type="protein sequence ID" value="AMP14678.1"/>
    <property type="molecule type" value="Genomic_DNA"/>
</dbReference>
<dbReference type="PANTHER" id="PTHR43143:SF5">
    <property type="entry name" value="SECRETED PROTEIN"/>
    <property type="match status" value="1"/>
</dbReference>
<sequence length="755" mass="81640">MKNVNLDQLASVPEKKRREILKSMLAMSVAGVGTILQGCGGGAGSFSDASGTGSQGGTISPNGTTAPSGTTSPPLAVKAISSFSIPILPDTQFYPRYASEKMGELYQKLYKTINPLYSNPFKTQTQWIAAHSADLKIPFTIHLGDVVDQSWYYTAEGSSPWTSSTNLVANGQLNSDQVNKEWELASQAMQVLEVAKCPYSICAGNHDVGAIGHDMQWGPDWGVGVTGFNNDDGYQDGGSHRSGIFQPYLQVFPTERAKQQATFGGRHASGFHEYHVFSAEGNKFLVLSLSWRASDDALAWANQVIASNSTIPVILVNHQLMGIGSDGSTAADTAYSNYLWDKLIKNNDQIFMAVSGHYHGSCTKIKQNAFGNDVVLMVVDYQMAYMGGNGLLRLYDFDLTNNKITASSFSPWVPVKPSSTLNQFDVAWLTDSNQSFSLDFQFAKRFSSFNKNFNIPVGTSTQALTDIAKSLILTNYNQAPQKAVVLPTGSDDYPKVANTLAHWRFFNSAVAEGDAFPYQAGQQIKDASTAGVNPISLHIELGKPGDLIWSKDHHPLSASPGSLRFLNSTGTRASYFTTDPNSSLNTEPFSNGYTVEAFIKIDPGFDASVNGWMGILYRLGPRSELTGFASDDGDCCLMFALSNLMEIQWEIVPVDQNTNLTCWSGSISAGQWLHIAVVNNPSDSYSTTLYVEGAPVLRNNSGMNGVRSVKPAAQMAVGCGQWAGDMSTGFLGSLGEIRIVGTPLTSDKWLTARAS</sequence>
<dbReference type="Pfam" id="PF13385">
    <property type="entry name" value="Laminin_G_3"/>
    <property type="match status" value="1"/>
</dbReference>
<feature type="compositionally biased region" description="Low complexity" evidence="1">
    <location>
        <begin position="60"/>
        <end position="71"/>
    </location>
</feature>
<evidence type="ECO:0000313" key="2">
    <source>
        <dbReference type="EMBL" id="AMP14678.1"/>
    </source>
</evidence>
<dbReference type="RefSeq" id="WP_062115042.1">
    <property type="nucleotide sequence ID" value="NZ_CP013236.1"/>
</dbReference>
<dbReference type="InterPro" id="IPR029052">
    <property type="entry name" value="Metallo-depent_PP-like"/>
</dbReference>
<dbReference type="SUPFAM" id="SSF49899">
    <property type="entry name" value="Concanavalin A-like lectins/glucanases"/>
    <property type="match status" value="1"/>
</dbReference>
<dbReference type="Proteomes" id="UP000074914">
    <property type="component" value="Chromosome"/>
</dbReference>
<reference evidence="2 3" key="1">
    <citation type="submission" date="2015-11" db="EMBL/GenBank/DDBJ databases">
        <title>Exploring the genomic traits of fungus-feeding bacterial genus Collimonas.</title>
        <authorList>
            <person name="Song C."/>
            <person name="Schmidt R."/>
            <person name="de Jager V."/>
            <person name="Krzyzanowska D."/>
            <person name="Jongedijk E."/>
            <person name="Cankar K."/>
            <person name="Beekwilder J."/>
            <person name="van Veen A."/>
            <person name="de Boer W."/>
            <person name="van Veen J.A."/>
            <person name="Garbeva P."/>
        </authorList>
    </citation>
    <scope>NUCLEOTIDE SEQUENCE [LARGE SCALE GENOMIC DNA]</scope>
    <source>
        <strain evidence="2 3">Ter291</strain>
    </source>
</reference>
<proteinExistence type="predicted"/>
<dbReference type="Gene3D" id="3.60.21.10">
    <property type="match status" value="1"/>
</dbReference>
<dbReference type="InterPro" id="IPR013320">
    <property type="entry name" value="ConA-like_dom_sf"/>
</dbReference>
<dbReference type="Gene3D" id="2.60.120.200">
    <property type="match status" value="1"/>
</dbReference>
<keyword evidence="3" id="KW-1185">Reference proteome</keyword>
<evidence type="ECO:0000256" key="1">
    <source>
        <dbReference type="SAM" id="MobiDB-lite"/>
    </source>
</evidence>
<feature type="region of interest" description="Disordered" evidence="1">
    <location>
        <begin position="46"/>
        <end position="71"/>
    </location>
</feature>
<dbReference type="SUPFAM" id="SSF56300">
    <property type="entry name" value="Metallo-dependent phosphatases"/>
    <property type="match status" value="1"/>
</dbReference>
<dbReference type="PANTHER" id="PTHR43143">
    <property type="entry name" value="METALLOPHOSPHOESTERASE, CALCINEURIN SUPERFAMILY"/>
    <property type="match status" value="1"/>
</dbReference>
<accession>A0ABM5Z6Q9</accession>
<evidence type="ECO:0000313" key="3">
    <source>
        <dbReference type="Proteomes" id="UP000074914"/>
    </source>
</evidence>